<sequence length="137" mass="16331">MLPIIHNHFLRIRRRHENRVLIFHRRMLRDHKATRYIINVLNPYLAEGMYSNSIPNYIKIFAALRFYATGSYQRDIGLSYNVSLSQSSVHRCIHQVTQVIEEVLAPNEVSFPKTQPEQNRIKEVFMQRFGFPWNNLC</sequence>
<dbReference type="EMBL" id="JAPWTK010000056">
    <property type="protein sequence ID" value="KAJ8953404.1"/>
    <property type="molecule type" value="Genomic_DNA"/>
</dbReference>
<dbReference type="Proteomes" id="UP001162162">
    <property type="component" value="Unassembled WGS sequence"/>
</dbReference>
<evidence type="ECO:0000313" key="1">
    <source>
        <dbReference type="EMBL" id="KAJ8953404.1"/>
    </source>
</evidence>
<dbReference type="AlphaFoldDB" id="A0AAV8YNT6"/>
<keyword evidence="2" id="KW-1185">Reference proteome</keyword>
<reference evidence="1" key="1">
    <citation type="journal article" date="2023" name="Insect Mol. Biol.">
        <title>Genome sequencing provides insights into the evolution of gene families encoding plant cell wall-degrading enzymes in longhorned beetles.</title>
        <authorList>
            <person name="Shin N.R."/>
            <person name="Okamura Y."/>
            <person name="Kirsch R."/>
            <person name="Pauchet Y."/>
        </authorList>
    </citation>
    <scope>NUCLEOTIDE SEQUENCE</scope>
    <source>
        <strain evidence="1">AMC_N1</strain>
    </source>
</reference>
<accession>A0AAV8YNT6</accession>
<protein>
    <recommendedName>
        <fullName evidence="3">Nuclease HARBI1</fullName>
    </recommendedName>
</protein>
<evidence type="ECO:0008006" key="3">
    <source>
        <dbReference type="Google" id="ProtNLM"/>
    </source>
</evidence>
<proteinExistence type="predicted"/>
<comment type="caution">
    <text evidence="1">The sequence shown here is derived from an EMBL/GenBank/DDBJ whole genome shotgun (WGS) entry which is preliminary data.</text>
</comment>
<name>A0AAV8YNT6_9CUCU</name>
<gene>
    <name evidence="1" type="ORF">NQ318_023521</name>
</gene>
<organism evidence="1 2">
    <name type="scientific">Aromia moschata</name>
    <dbReference type="NCBI Taxonomy" id="1265417"/>
    <lineage>
        <taxon>Eukaryota</taxon>
        <taxon>Metazoa</taxon>
        <taxon>Ecdysozoa</taxon>
        <taxon>Arthropoda</taxon>
        <taxon>Hexapoda</taxon>
        <taxon>Insecta</taxon>
        <taxon>Pterygota</taxon>
        <taxon>Neoptera</taxon>
        <taxon>Endopterygota</taxon>
        <taxon>Coleoptera</taxon>
        <taxon>Polyphaga</taxon>
        <taxon>Cucujiformia</taxon>
        <taxon>Chrysomeloidea</taxon>
        <taxon>Cerambycidae</taxon>
        <taxon>Cerambycinae</taxon>
        <taxon>Callichromatini</taxon>
        <taxon>Aromia</taxon>
    </lineage>
</organism>
<evidence type="ECO:0000313" key="2">
    <source>
        <dbReference type="Proteomes" id="UP001162162"/>
    </source>
</evidence>